<evidence type="ECO:0000256" key="1">
    <source>
        <dbReference type="SAM" id="MobiDB-lite"/>
    </source>
</evidence>
<feature type="region of interest" description="Disordered" evidence="1">
    <location>
        <begin position="63"/>
        <end position="118"/>
    </location>
</feature>
<protein>
    <submittedName>
        <fullName evidence="3">Uncharacterized protein</fullName>
    </submittedName>
</protein>
<dbReference type="eggNOG" id="ENOG502TG4Y">
    <property type="taxonomic scope" value="Eukaryota"/>
</dbReference>
<feature type="compositionally biased region" description="Polar residues" evidence="1">
    <location>
        <begin position="71"/>
        <end position="81"/>
    </location>
</feature>
<name>A0A1I7TVP7_9PELO</name>
<dbReference type="AlphaFoldDB" id="A0A1I7TVP7"/>
<evidence type="ECO:0000313" key="2">
    <source>
        <dbReference type="Proteomes" id="UP000095282"/>
    </source>
</evidence>
<reference evidence="3" key="1">
    <citation type="submission" date="2016-11" db="UniProtKB">
        <authorList>
            <consortium name="WormBaseParasite"/>
        </authorList>
    </citation>
    <scope>IDENTIFICATION</scope>
</reference>
<evidence type="ECO:0000313" key="3">
    <source>
        <dbReference type="WBParaSite" id="Csp11.Scaffold629.g12259.t1"/>
    </source>
</evidence>
<keyword evidence="2" id="KW-1185">Reference proteome</keyword>
<accession>A0A1I7TVP7</accession>
<sequence>MFSTGNNAFYNNFYTDCDHMNPTTSSFNPSARLSLDSGFGSTNDSVYSSDLNESHLMDVSATTASDASTSFQSGPLDSSPPTKWARVRTPPNRKKIARVDDQTSALPSGLNPFSPPSRKKIKALFSSPAKDMKTPESLRKSIRISSPSPFKITFSKTPLKLSNNENVTGIHIGRSGTYYNKKVTGSASKRCLLPSKPDGFTFLGSPNSDVLDVPLQTNFNGLGDLPTETPTKINASLESGYDSMDYHEYAGMIEAGNFLSKYTYSSGPLLANPLNNAKSIPVVRSASRNLLKSNKETFGINTKKQQSPSNKKEVLKCHMSGKAKKLVSKKEQMKKRQSAKEVLWREAKEKEMKDWKVTPFETPKKEVPLYSGRWLVISTGRTLAQQELFSDAKEFFRKHTPAVSEPTVAPSARRIPTIARVTLFKHRYRSFHV</sequence>
<proteinExistence type="predicted"/>
<dbReference type="WBParaSite" id="Csp11.Scaffold629.g12259.t1">
    <property type="protein sequence ID" value="Csp11.Scaffold629.g12259.t1"/>
    <property type="gene ID" value="Csp11.Scaffold629.g12259"/>
</dbReference>
<organism evidence="2 3">
    <name type="scientific">Caenorhabditis tropicalis</name>
    <dbReference type="NCBI Taxonomy" id="1561998"/>
    <lineage>
        <taxon>Eukaryota</taxon>
        <taxon>Metazoa</taxon>
        <taxon>Ecdysozoa</taxon>
        <taxon>Nematoda</taxon>
        <taxon>Chromadorea</taxon>
        <taxon>Rhabditida</taxon>
        <taxon>Rhabditina</taxon>
        <taxon>Rhabditomorpha</taxon>
        <taxon>Rhabditoidea</taxon>
        <taxon>Rhabditidae</taxon>
        <taxon>Peloderinae</taxon>
        <taxon>Caenorhabditis</taxon>
    </lineage>
</organism>
<dbReference type="STRING" id="1561998.A0A1I7TVP7"/>
<dbReference type="Proteomes" id="UP000095282">
    <property type="component" value="Unplaced"/>
</dbReference>